<evidence type="ECO:0000256" key="2">
    <source>
        <dbReference type="SAM" id="SignalP"/>
    </source>
</evidence>
<organism evidence="3 4">
    <name type="scientific">Helicoverpa armigera</name>
    <name type="common">Cotton bollworm</name>
    <name type="synonym">Heliothis armigera</name>
    <dbReference type="NCBI Taxonomy" id="29058"/>
    <lineage>
        <taxon>Eukaryota</taxon>
        <taxon>Metazoa</taxon>
        <taxon>Ecdysozoa</taxon>
        <taxon>Arthropoda</taxon>
        <taxon>Hexapoda</taxon>
        <taxon>Insecta</taxon>
        <taxon>Pterygota</taxon>
        <taxon>Neoptera</taxon>
        <taxon>Endopterygota</taxon>
        <taxon>Lepidoptera</taxon>
        <taxon>Glossata</taxon>
        <taxon>Ditrysia</taxon>
        <taxon>Noctuoidea</taxon>
        <taxon>Noctuidae</taxon>
        <taxon>Heliothinae</taxon>
        <taxon>Helicoverpa</taxon>
    </lineage>
</organism>
<feature type="region of interest" description="Disordered" evidence="1">
    <location>
        <begin position="60"/>
        <end position="87"/>
    </location>
</feature>
<dbReference type="EMBL" id="KZ149926">
    <property type="protein sequence ID" value="PZC77585.1"/>
    <property type="molecule type" value="Genomic_DNA"/>
</dbReference>
<proteinExistence type="predicted"/>
<evidence type="ECO:0000313" key="3">
    <source>
        <dbReference type="EMBL" id="PZC77585.1"/>
    </source>
</evidence>
<feature type="signal peptide" evidence="2">
    <location>
        <begin position="1"/>
        <end position="17"/>
    </location>
</feature>
<feature type="chain" id="PRO_5016115449" evidence="2">
    <location>
        <begin position="18"/>
        <end position="154"/>
    </location>
</feature>
<gene>
    <name evidence="3" type="primary">HaOG203208</name>
    <name evidence="3" type="ORF">B5X24_HaOG203208</name>
</gene>
<accession>A0A2W1BVB3</accession>
<keyword evidence="4" id="KW-1185">Reference proteome</keyword>
<sequence length="154" mass="16852">MEVITLLVLIALGAAGARNIPSTADQIEFIDDEHTDVALINILFSKDFFKQIKKEKTVVQGSDKSTYEDSEDQTDAVVTTGSHEDVANESREVALDENRIVFRDDEEDKALVPVPTAVASDTPTKVEIGTRNSMKGDYCLPGYVRMGSLCAIKV</sequence>
<keyword evidence="2" id="KW-0732">Signal</keyword>
<reference evidence="3 4" key="1">
    <citation type="journal article" date="2017" name="BMC Biol.">
        <title>Genomic innovations, transcriptional plasticity and gene loss underlying the evolution and divergence of two highly polyphagous and invasive Helicoverpa pest species.</title>
        <authorList>
            <person name="Pearce S.L."/>
            <person name="Clarke D.F."/>
            <person name="East P.D."/>
            <person name="Elfekih S."/>
            <person name="Gordon K.H."/>
            <person name="Jermiin L.S."/>
            <person name="McGaughran A."/>
            <person name="Oakeshott J.G."/>
            <person name="Papanikolaou A."/>
            <person name="Perera O.P."/>
            <person name="Rane R.V."/>
            <person name="Richards S."/>
            <person name="Tay W.T."/>
            <person name="Walsh T.K."/>
            <person name="Anderson A."/>
            <person name="Anderson C.J."/>
            <person name="Asgari S."/>
            <person name="Board P.G."/>
            <person name="Bretschneider A."/>
            <person name="Campbell P.M."/>
            <person name="Chertemps T."/>
            <person name="Christeller J.T."/>
            <person name="Coppin C.W."/>
            <person name="Downes S.J."/>
            <person name="Duan G."/>
            <person name="Farnsworth C.A."/>
            <person name="Good R.T."/>
            <person name="Han L.B."/>
            <person name="Han Y.C."/>
            <person name="Hatje K."/>
            <person name="Horne I."/>
            <person name="Huang Y.P."/>
            <person name="Hughes D.S."/>
            <person name="Jacquin-Joly E."/>
            <person name="James W."/>
            <person name="Jhangiani S."/>
            <person name="Kollmar M."/>
            <person name="Kuwar S.S."/>
            <person name="Li S."/>
            <person name="Liu N.Y."/>
            <person name="Maibeche M.T."/>
            <person name="Miller J.R."/>
            <person name="Montagne N."/>
            <person name="Perry T."/>
            <person name="Qu J."/>
            <person name="Song S.V."/>
            <person name="Sutton G.G."/>
            <person name="Vogel H."/>
            <person name="Walenz B.P."/>
            <person name="Xu W."/>
            <person name="Zhang H.J."/>
            <person name="Zou Z."/>
            <person name="Batterham P."/>
            <person name="Edwards O.R."/>
            <person name="Feyereisen R."/>
            <person name="Gibbs R.A."/>
            <person name="Heckel D.G."/>
            <person name="McGrath A."/>
            <person name="Robin C."/>
            <person name="Scherer S.E."/>
            <person name="Worley K.C."/>
            <person name="Wu Y.D."/>
        </authorList>
    </citation>
    <scope>NUCLEOTIDE SEQUENCE [LARGE SCALE GENOMIC DNA]</scope>
    <source>
        <strain evidence="3">Harm_GR_Male_#8</strain>
        <tissue evidence="3">Whole organism</tissue>
    </source>
</reference>
<dbReference type="AlphaFoldDB" id="A0A2W1BVB3"/>
<protein>
    <submittedName>
        <fullName evidence="3">Uncharacterized protein</fullName>
    </submittedName>
</protein>
<name>A0A2W1BVB3_HELAM</name>
<evidence type="ECO:0000256" key="1">
    <source>
        <dbReference type="SAM" id="MobiDB-lite"/>
    </source>
</evidence>
<evidence type="ECO:0000313" key="4">
    <source>
        <dbReference type="Proteomes" id="UP000249218"/>
    </source>
</evidence>
<dbReference type="Proteomes" id="UP000249218">
    <property type="component" value="Unassembled WGS sequence"/>
</dbReference>